<feature type="transmembrane region" description="Helical" evidence="1">
    <location>
        <begin position="77"/>
        <end position="95"/>
    </location>
</feature>
<dbReference type="EMBL" id="FNUD01000002">
    <property type="protein sequence ID" value="SEE90853.1"/>
    <property type="molecule type" value="Genomic_DNA"/>
</dbReference>
<evidence type="ECO:0000313" key="4">
    <source>
        <dbReference type="Proteomes" id="UP000183613"/>
    </source>
</evidence>
<dbReference type="GO" id="GO:0003677">
    <property type="term" value="F:DNA binding"/>
    <property type="evidence" value="ECO:0007669"/>
    <property type="project" value="InterPro"/>
</dbReference>
<dbReference type="Gene3D" id="1.10.10.10">
    <property type="entry name" value="Winged helix-like DNA-binding domain superfamily/Winged helix DNA-binding domain"/>
    <property type="match status" value="1"/>
</dbReference>
<evidence type="ECO:0000313" key="3">
    <source>
        <dbReference type="EMBL" id="SEE90853.1"/>
    </source>
</evidence>
<dbReference type="InterPro" id="IPR000792">
    <property type="entry name" value="Tscrpt_reg_LuxR_C"/>
</dbReference>
<dbReference type="Pfam" id="PF00196">
    <property type="entry name" value="GerE"/>
    <property type="match status" value="1"/>
</dbReference>
<accession>A0A0J6G7D9</accession>
<proteinExistence type="predicted"/>
<sequence length="127" mass="14009">MESTIVDGAWKGHLGRGLAPRELQFVLSVAQGLTAKEIARAFDIAPGTVVKRLACAMYKLGVHRQGAMVAEAMRRQIISPLCLLLAGLIALHAATDSEMSRRDRRPSERRFAEMRLVRRADALELTV</sequence>
<evidence type="ECO:0000256" key="1">
    <source>
        <dbReference type="SAM" id="Phobius"/>
    </source>
</evidence>
<dbReference type="GO" id="GO:0006355">
    <property type="term" value="P:regulation of DNA-templated transcription"/>
    <property type="evidence" value="ECO:0007669"/>
    <property type="project" value="InterPro"/>
</dbReference>
<keyword evidence="1" id="KW-0812">Transmembrane</keyword>
<keyword evidence="1" id="KW-0472">Membrane</keyword>
<dbReference type="OrthoDB" id="6896872at2"/>
<dbReference type="InterPro" id="IPR016032">
    <property type="entry name" value="Sig_transdc_resp-reg_C-effctor"/>
</dbReference>
<evidence type="ECO:0000259" key="2">
    <source>
        <dbReference type="SMART" id="SM00421"/>
    </source>
</evidence>
<name>A0A0J6G7D9_PSEDM</name>
<dbReference type="PRINTS" id="PR00038">
    <property type="entry name" value="HTHLUXR"/>
</dbReference>
<protein>
    <submittedName>
        <fullName evidence="3">Regulatory protein, luxR family</fullName>
    </submittedName>
</protein>
<reference evidence="3" key="1">
    <citation type="submission" date="2016-10" db="EMBL/GenBank/DDBJ databases">
        <authorList>
            <person name="Varghese N."/>
            <person name="Submissions S."/>
        </authorList>
    </citation>
    <scope>NUCLEOTIDE SEQUENCE [LARGE SCALE GENOMIC DNA]</scope>
    <source>
        <strain evidence="3">LMG 25555</strain>
    </source>
</reference>
<dbReference type="RefSeq" id="WP_048358248.1">
    <property type="nucleotide sequence ID" value="NZ_FNUD01000002.1"/>
</dbReference>
<feature type="domain" description="HTH luxR-type" evidence="2">
    <location>
        <begin position="15"/>
        <end position="72"/>
    </location>
</feature>
<dbReference type="InterPro" id="IPR036388">
    <property type="entry name" value="WH-like_DNA-bd_sf"/>
</dbReference>
<dbReference type="SUPFAM" id="SSF46894">
    <property type="entry name" value="C-terminal effector domain of the bipartite response regulators"/>
    <property type="match status" value="1"/>
</dbReference>
<comment type="caution">
    <text evidence="3">The sequence shown here is derived from an EMBL/GenBank/DDBJ whole genome shotgun (WGS) entry which is preliminary data.</text>
</comment>
<dbReference type="SMART" id="SM00421">
    <property type="entry name" value="HTH_LUXR"/>
    <property type="match status" value="1"/>
</dbReference>
<keyword evidence="1" id="KW-1133">Transmembrane helix</keyword>
<gene>
    <name evidence="3" type="ORF">SAMN04489800_2766</name>
</gene>
<organism evidence="3 4">
    <name type="scientific">Pseudomonas deceptionensis</name>
    <dbReference type="NCBI Taxonomy" id="882211"/>
    <lineage>
        <taxon>Bacteria</taxon>
        <taxon>Pseudomonadati</taxon>
        <taxon>Pseudomonadota</taxon>
        <taxon>Gammaproteobacteria</taxon>
        <taxon>Pseudomonadales</taxon>
        <taxon>Pseudomonadaceae</taxon>
        <taxon>Pseudomonas</taxon>
    </lineage>
</organism>
<dbReference type="AlphaFoldDB" id="A0A0J6G7D9"/>
<dbReference type="Proteomes" id="UP000183613">
    <property type="component" value="Unassembled WGS sequence"/>
</dbReference>
<dbReference type="PATRIC" id="fig|882211.3.peg.298"/>
<keyword evidence="4" id="KW-1185">Reference proteome</keyword>